<organism evidence="1 2">
    <name type="scientific">Carnobacterium divergens</name>
    <name type="common">Lactobacillus divergens</name>
    <dbReference type="NCBI Taxonomy" id="2748"/>
    <lineage>
        <taxon>Bacteria</taxon>
        <taxon>Bacillati</taxon>
        <taxon>Bacillota</taxon>
        <taxon>Bacilli</taxon>
        <taxon>Lactobacillales</taxon>
        <taxon>Carnobacteriaceae</taxon>
        <taxon>Carnobacterium</taxon>
    </lineage>
</organism>
<evidence type="ECO:0000313" key="2">
    <source>
        <dbReference type="Proteomes" id="UP000297938"/>
    </source>
</evidence>
<evidence type="ECO:0000313" key="1">
    <source>
        <dbReference type="EMBL" id="TFJ27325.1"/>
    </source>
</evidence>
<dbReference type="Proteomes" id="UP000297938">
    <property type="component" value="Unassembled WGS sequence"/>
</dbReference>
<protein>
    <submittedName>
        <fullName evidence="1">Uncharacterized protein</fullName>
    </submittedName>
</protein>
<dbReference type="EMBL" id="NRPP01000010">
    <property type="protein sequence ID" value="TFJ27325.1"/>
    <property type="molecule type" value="Genomic_DNA"/>
</dbReference>
<name>A0A5F0MUW7_CARDV</name>
<accession>A0A5F0MUW7</accession>
<comment type="caution">
    <text evidence="1">The sequence shown here is derived from an EMBL/GenBank/DDBJ whole genome shotgun (WGS) entry which is preliminary data.</text>
</comment>
<proteinExistence type="predicted"/>
<sequence>MNKTQKRGKIMKKSVKISLITVGVCVLLFGASAVAYRIIRTQGFANSYTINQKEKAQSKVLILTQQSHFKDSVMAKVKDTFEGQPLFIQVQDISTIDNVKQKDWDRILLITTVQSSDLPEKAVHFIKKEANFSKVHLFVTADSGRWPKKPKEVDVVTTTSKKSNIDTFSNAINQVIQKND</sequence>
<reference evidence="1 2" key="1">
    <citation type="journal article" date="2018" name="Int. J. Food Microbiol.">
        <title>Growth of Carnobacterium spp. isolated from chilled vacuum-packaged meat under relevant acidic conditions.</title>
        <authorList>
            <person name="Zhang P."/>
            <person name="Badoni M."/>
            <person name="Ganzle M."/>
            <person name="Yang X."/>
        </authorList>
    </citation>
    <scope>NUCLEOTIDE SEQUENCE [LARGE SCALE GENOMIC DNA]</scope>
    <source>
        <strain evidence="1 2">B2</strain>
    </source>
</reference>
<gene>
    <name evidence="1" type="ORF">CKN69_05605</name>
</gene>
<dbReference type="AlphaFoldDB" id="A0A5F0MUW7"/>